<feature type="domain" description="Alpha-macroglobulin receptor-binding" evidence="19">
    <location>
        <begin position="1337"/>
        <end position="1427"/>
    </location>
</feature>
<dbReference type="FunFam" id="2.60.40.1930:FF:000001">
    <property type="entry name" value="CD109 isoform 3"/>
    <property type="match status" value="1"/>
</dbReference>
<evidence type="ECO:0000256" key="2">
    <source>
        <dbReference type="ARBA" id="ARBA00010952"/>
    </source>
</evidence>
<dbReference type="InterPro" id="IPR009048">
    <property type="entry name" value="A-macroglobulin_rcpt-bd"/>
</dbReference>
<dbReference type="PROSITE" id="PS00477">
    <property type="entry name" value="ALPHA_2_MACROGLOBULIN"/>
    <property type="match status" value="1"/>
</dbReference>
<keyword evidence="20" id="KW-1185">Reference proteome</keyword>
<dbReference type="Gene3D" id="2.60.40.10">
    <property type="entry name" value="Immunoglobulins"/>
    <property type="match status" value="2"/>
</dbReference>
<dbReference type="GO" id="GO:0005886">
    <property type="term" value="C:plasma membrane"/>
    <property type="evidence" value="ECO:0007669"/>
    <property type="project" value="UniProtKB-SubCell"/>
</dbReference>
<dbReference type="InterPro" id="IPR047565">
    <property type="entry name" value="Alpha-macroglob_thiol-ester_cl"/>
</dbReference>
<dbReference type="Proteomes" id="UP000515163">
    <property type="component" value="Unplaced"/>
</dbReference>
<evidence type="ECO:0000256" key="3">
    <source>
        <dbReference type="ARBA" id="ARBA00022475"/>
    </source>
</evidence>
<dbReference type="InterPro" id="IPR041555">
    <property type="entry name" value="MG3"/>
</dbReference>
<dbReference type="Pfam" id="PF07678">
    <property type="entry name" value="TED_complement"/>
    <property type="match status" value="1"/>
</dbReference>
<dbReference type="GO" id="GO:0098552">
    <property type="term" value="C:side of membrane"/>
    <property type="evidence" value="ECO:0007669"/>
    <property type="project" value="UniProtKB-KW"/>
</dbReference>
<dbReference type="SUPFAM" id="SSF49410">
    <property type="entry name" value="Alpha-macroglobulin receptor domain"/>
    <property type="match status" value="1"/>
</dbReference>
<dbReference type="FunFam" id="1.50.10.20:FF:000001">
    <property type="entry name" value="CD109 isoform 1"/>
    <property type="match status" value="1"/>
</dbReference>
<keyword evidence="5" id="KW-0646">Protease inhibitor</keyword>
<keyword evidence="6 16" id="KW-0732">Signal</keyword>
<dbReference type="InterPro" id="IPR019742">
    <property type="entry name" value="MacrogloblnA2_CS"/>
</dbReference>
<dbReference type="SMART" id="SM01419">
    <property type="entry name" value="Thiol-ester_cl"/>
    <property type="match status" value="1"/>
</dbReference>
<keyword evidence="10" id="KW-1015">Disulfide bond</keyword>
<dbReference type="Pfam" id="PF17791">
    <property type="entry name" value="MG3"/>
    <property type="match status" value="1"/>
</dbReference>
<dbReference type="Gene3D" id="2.60.40.2950">
    <property type="match status" value="1"/>
</dbReference>
<dbReference type="Pfam" id="PF07703">
    <property type="entry name" value="A2M_BRD"/>
    <property type="match status" value="1"/>
</dbReference>
<gene>
    <name evidence="21" type="primary">LOC116299474</name>
</gene>
<dbReference type="GeneID" id="116299474"/>
<evidence type="ECO:0000256" key="10">
    <source>
        <dbReference type="ARBA" id="ARBA00023157"/>
    </source>
</evidence>
<keyword evidence="8" id="KW-0882">Thioester bond</keyword>
<feature type="domain" description="Alpha-2-macroglobulin bait region" evidence="17">
    <location>
        <begin position="455"/>
        <end position="591"/>
    </location>
</feature>
<dbReference type="FunCoup" id="A0A6P8I7L3">
    <property type="interactions" value="759"/>
</dbReference>
<dbReference type="InterPro" id="IPR011625">
    <property type="entry name" value="A2M_N_BRD"/>
</dbReference>
<dbReference type="InterPro" id="IPR011626">
    <property type="entry name" value="Alpha-macroglobulin_TED"/>
</dbReference>
<keyword evidence="12" id="KW-0449">Lipoprotein</keyword>
<dbReference type="FunFam" id="2.60.40.10:FF:000155">
    <property type="entry name" value="complement C3 isoform X1"/>
    <property type="match status" value="1"/>
</dbReference>
<dbReference type="Gene3D" id="1.50.10.20">
    <property type="match status" value="1"/>
</dbReference>
<evidence type="ECO:0000256" key="15">
    <source>
        <dbReference type="ARBA" id="ARBA00069665"/>
    </source>
</evidence>
<evidence type="ECO:0000256" key="6">
    <source>
        <dbReference type="ARBA" id="ARBA00022729"/>
    </source>
</evidence>
<dbReference type="PANTHER" id="PTHR11412">
    <property type="entry name" value="MACROGLOBULIN / COMPLEMENT"/>
    <property type="match status" value="1"/>
</dbReference>
<dbReference type="OrthoDB" id="9998011at2759"/>
<proteinExistence type="inferred from homology"/>
<evidence type="ECO:0000256" key="12">
    <source>
        <dbReference type="ARBA" id="ARBA00023288"/>
    </source>
</evidence>
<dbReference type="Gene3D" id="2.60.40.1930">
    <property type="match status" value="2"/>
</dbReference>
<dbReference type="Gene3D" id="2.60.40.690">
    <property type="entry name" value="Alpha-macroglobulin, receptor-binding domain"/>
    <property type="match status" value="1"/>
</dbReference>
<dbReference type="InterPro" id="IPR036595">
    <property type="entry name" value="A-macroglobulin_rcpt-bd_sf"/>
</dbReference>
<evidence type="ECO:0000256" key="7">
    <source>
        <dbReference type="ARBA" id="ARBA00022900"/>
    </source>
</evidence>
<evidence type="ECO:0000259" key="18">
    <source>
        <dbReference type="SMART" id="SM01360"/>
    </source>
</evidence>
<dbReference type="InterPro" id="IPR008930">
    <property type="entry name" value="Terpenoid_cyclase/PrenylTrfase"/>
</dbReference>
<dbReference type="Pfam" id="PF01835">
    <property type="entry name" value="MG2"/>
    <property type="match status" value="1"/>
</dbReference>
<keyword evidence="3" id="KW-1003">Cell membrane</keyword>
<protein>
    <recommendedName>
        <fullName evidence="15">CD109 antigen</fullName>
    </recommendedName>
</protein>
<sequence>MAGLNVFAFLMLWSMLMTGISAKHNGTYFISAPKLIRPGSIVSLKVSIMNAEGPVHITAGILEGYHRVQKLIANTTGSFSAGSAGTLDIQIPSGLGYGRYDMFVNGTGGLTFYQKNYVDFRNKGMSFYVQTDKGIYKPGHTVHMRVFALLPNLQSYMGKMTVDIVDPNNNKMAHWPDLQEPYGVIKKDFKLTSQPVMGNWRISVSGKGENHNQYFEVKEYVLPKFEVTITLPPLILKKDSKFRGSVSSKYTYGQGVKGTLDIEVYFNAWSNQKIKKQLQLTGTTSFDFDMEEILRLYLRTYKQDYECKLYQSWYTLSVNATVTEGLTGKTASNEESVKFYYSDIKLEFPSFNPKNYKPGLDFSTVLKVTRNDGELVDPTKLKKMKISVSTMYSKLNQEQTVIYTPSPEGMIVIHNQVPKDAKELSIRAEYKHDDEQPVRAWFTATKSESPSNSYLQLSTTTPTLKSGETIQCRVKSNFPLESYVFMVLSRGAILQMDSKTLKNGVKDVEFSLPSTSAMAPSARIVFYSITNSKEVVADGLTISVENPFDNEVNVEFNKESSRPGDKVQLMARATPGSQVAFLAIDKSVLLLNKDNDISRSEILNDLQSFVSGSGWYPWWDWDWHPRGTTGAAFHVNGRDAYTIFRNSGLITFTDCLVHRASHYYPYYGHGINSFGGGGGGGAFRMVEEGEFSVGSSRRNQKLASVTKIRSFFPETWLWADVNASSSGEAQISTTVPDTITSWVASAFAISPKTGFGIGALKPKLKVFQPFFISLDLPYSVVRGEEIAIKALIFNYLEQPQEVTVTFKGSKDWKAINASGGKENYEQDSVDIREVITVPAGEGKAIAFPIIPKTLGNVPLEVQAQSYAAADAVKRNLLVEPEGIPQEYSYSLLIDLNTTSSFTKTLEVALPNTTVPGSSYVKASLIGDILGSSFNNLGDLLRMPYGCGEQNMLRFAPNIFILKYLTIVNKVTKEIKNKAEIFMEQGYQRQQSYRHSDGSYSAFGRIDPEGSMWLTAFVVKSFAQAREYIYIDPRSLSQSLGWIARKQNKDGSFPTVGPVLHGGSLQGGLKGNVSLTAFVTIALAEAGNDTKVINVAKEKAVRYLESNLDKIIQSKDVYSLAITAYALRLVESGMSWKARAALLSMRIRKAGTMYWSNEKPDPGRATPFIPYYRPRSADVEITAYTLLALSLDKDLVNGLPVVRWLSQQRNALGGYSSTQDTVLGIQAMSDFASFIYSPSKSFKVELTHSGDKTFSKTFNVDNNNEMVLQQVVIPKVTGNIKVTANGHGFGMLQIGVRYHVTKEPVNSNFDFIVKVLKEEDDNIEIEACAQYLGKEETSNMAVMEIGVASGFAPDKEVLKKLLSNKGLFLKRTESEDKKLILYFDKFEKGNATCVKIGFERTHAVGKGQPVPAVVYDYYNPENRAQVLYMADKLKDISICSICPTCVNCNHKKVLPLKRLKRETPIQLVKNSSPFSGPGLIVSLIAICLAYVNL</sequence>
<evidence type="ECO:0000256" key="8">
    <source>
        <dbReference type="ARBA" id="ARBA00022966"/>
    </source>
</evidence>
<organism evidence="20 21">
    <name type="scientific">Actinia tenebrosa</name>
    <name type="common">Australian red waratah sea anemone</name>
    <dbReference type="NCBI Taxonomy" id="6105"/>
    <lineage>
        <taxon>Eukaryota</taxon>
        <taxon>Metazoa</taxon>
        <taxon>Cnidaria</taxon>
        <taxon>Anthozoa</taxon>
        <taxon>Hexacorallia</taxon>
        <taxon>Actiniaria</taxon>
        <taxon>Actiniidae</taxon>
        <taxon>Actinia</taxon>
    </lineage>
</organism>
<dbReference type="SMART" id="SM01359">
    <property type="entry name" value="A2M_N_2"/>
    <property type="match status" value="1"/>
</dbReference>
<dbReference type="GO" id="GO:0004867">
    <property type="term" value="F:serine-type endopeptidase inhibitor activity"/>
    <property type="evidence" value="ECO:0007669"/>
    <property type="project" value="UniProtKB-KW"/>
</dbReference>
<dbReference type="InterPro" id="IPR013783">
    <property type="entry name" value="Ig-like_fold"/>
</dbReference>
<evidence type="ECO:0000256" key="13">
    <source>
        <dbReference type="ARBA" id="ARBA00056820"/>
    </source>
</evidence>
<reference evidence="21" key="1">
    <citation type="submission" date="2025-08" db="UniProtKB">
        <authorList>
            <consortium name="RefSeq"/>
        </authorList>
    </citation>
    <scope>IDENTIFICATION</scope>
</reference>
<dbReference type="SMART" id="SM01361">
    <property type="entry name" value="A2M_recep"/>
    <property type="match status" value="1"/>
</dbReference>
<comment type="similarity">
    <text evidence="2">Belongs to the protease inhibitor I39 (alpha-2-macroglobulin) family.</text>
</comment>
<comment type="subunit">
    <text evidence="14">Heterodimer; disulfide-linked. Interacts with TGFB1 and TGFBR1. Forms a heteromeric complex with TGFBR1, TGFBR2 and TGFBR3 in a ligand-independent manner.</text>
</comment>
<feature type="domain" description="Alpha-2-macroglobulin" evidence="18">
    <location>
        <begin position="715"/>
        <end position="806"/>
    </location>
</feature>
<keyword evidence="7" id="KW-0722">Serine protease inhibitor</keyword>
<dbReference type="InParanoid" id="A0A6P8I7L3"/>
<dbReference type="InterPro" id="IPR050473">
    <property type="entry name" value="A2M/Complement_sys"/>
</dbReference>
<dbReference type="Gene3D" id="6.20.50.160">
    <property type="match status" value="1"/>
</dbReference>
<dbReference type="InterPro" id="IPR041813">
    <property type="entry name" value="A2M_TED"/>
</dbReference>
<dbReference type="Gene3D" id="2.60.120.1540">
    <property type="match status" value="1"/>
</dbReference>
<evidence type="ECO:0000256" key="16">
    <source>
        <dbReference type="SAM" id="SignalP"/>
    </source>
</evidence>
<dbReference type="SUPFAM" id="SSF81296">
    <property type="entry name" value="E set domains"/>
    <property type="match status" value="1"/>
</dbReference>
<evidence type="ECO:0000256" key="4">
    <source>
        <dbReference type="ARBA" id="ARBA00022622"/>
    </source>
</evidence>
<comment type="subcellular location">
    <subcellularLocation>
        <location evidence="1">Cell membrane</location>
        <topology evidence="1">Lipid-anchor</topology>
        <topology evidence="1">GPI-anchor</topology>
    </subcellularLocation>
</comment>
<comment type="function">
    <text evidence="13">Modulates negatively TGFB1 signaling in keratinocytes.</text>
</comment>
<evidence type="ECO:0000256" key="14">
    <source>
        <dbReference type="ARBA" id="ARBA00063008"/>
    </source>
</evidence>
<feature type="signal peptide" evidence="16">
    <location>
        <begin position="1"/>
        <end position="22"/>
    </location>
</feature>
<keyword evidence="11" id="KW-0325">Glycoprotein</keyword>
<evidence type="ECO:0000256" key="9">
    <source>
        <dbReference type="ARBA" id="ARBA00023136"/>
    </source>
</evidence>
<dbReference type="PANTHER" id="PTHR11412:SF136">
    <property type="entry name" value="CD109 ANTIGEN"/>
    <property type="match status" value="1"/>
</dbReference>
<keyword evidence="4" id="KW-0336">GPI-anchor</keyword>
<keyword evidence="9" id="KW-0472">Membrane</keyword>
<feature type="chain" id="PRO_5027553080" description="CD109 antigen" evidence="16">
    <location>
        <begin position="23"/>
        <end position="1492"/>
    </location>
</feature>
<evidence type="ECO:0000259" key="19">
    <source>
        <dbReference type="SMART" id="SM01361"/>
    </source>
</evidence>
<evidence type="ECO:0000256" key="11">
    <source>
        <dbReference type="ARBA" id="ARBA00023180"/>
    </source>
</evidence>
<dbReference type="Gene3D" id="2.20.130.20">
    <property type="match status" value="1"/>
</dbReference>
<evidence type="ECO:0000259" key="17">
    <source>
        <dbReference type="SMART" id="SM01359"/>
    </source>
</evidence>
<dbReference type="GO" id="GO:0005615">
    <property type="term" value="C:extracellular space"/>
    <property type="evidence" value="ECO:0007669"/>
    <property type="project" value="InterPro"/>
</dbReference>
<dbReference type="Pfam" id="PF07677">
    <property type="entry name" value="A2M_recep"/>
    <property type="match status" value="1"/>
</dbReference>
<dbReference type="InterPro" id="IPR002890">
    <property type="entry name" value="MG2"/>
</dbReference>
<dbReference type="KEGG" id="aten:116299474"/>
<evidence type="ECO:0000313" key="21">
    <source>
        <dbReference type="RefSeq" id="XP_031563993.1"/>
    </source>
</evidence>
<accession>A0A6P8I7L3</accession>
<evidence type="ECO:0000256" key="1">
    <source>
        <dbReference type="ARBA" id="ARBA00004609"/>
    </source>
</evidence>
<dbReference type="RefSeq" id="XP_031563993.1">
    <property type="nucleotide sequence ID" value="XM_031708133.1"/>
</dbReference>
<evidence type="ECO:0000256" key="5">
    <source>
        <dbReference type="ARBA" id="ARBA00022690"/>
    </source>
</evidence>
<name>A0A6P8I7L3_ACTTE</name>
<dbReference type="SUPFAM" id="SSF48239">
    <property type="entry name" value="Terpenoid cyclases/Protein prenyltransferases"/>
    <property type="match status" value="1"/>
</dbReference>
<dbReference type="InterPro" id="IPR014756">
    <property type="entry name" value="Ig_E-set"/>
</dbReference>
<evidence type="ECO:0000313" key="20">
    <source>
        <dbReference type="Proteomes" id="UP000515163"/>
    </source>
</evidence>
<dbReference type="Gene3D" id="2.60.40.1940">
    <property type="match status" value="1"/>
</dbReference>
<dbReference type="SMART" id="SM01360">
    <property type="entry name" value="A2M"/>
    <property type="match status" value="1"/>
</dbReference>
<dbReference type="CDD" id="cd02897">
    <property type="entry name" value="A2M_2"/>
    <property type="match status" value="1"/>
</dbReference>
<dbReference type="Pfam" id="PF00207">
    <property type="entry name" value="A2M"/>
    <property type="match status" value="1"/>
</dbReference>
<dbReference type="InterPro" id="IPR001599">
    <property type="entry name" value="Macroglobln_a2"/>
</dbReference>